<dbReference type="Gene3D" id="1.10.10.10">
    <property type="entry name" value="Winged helix-like DNA-binding domain superfamily/Winged helix DNA-binding domain"/>
    <property type="match status" value="1"/>
</dbReference>
<dbReference type="Proteomes" id="UP000092598">
    <property type="component" value="Chromosome"/>
</dbReference>
<evidence type="ECO:0000313" key="2">
    <source>
        <dbReference type="EMBL" id="ANS62261.1"/>
    </source>
</evidence>
<name>A0A1B1M102_STRLN</name>
<dbReference type="STRING" id="1915.SLINC_0037"/>
<dbReference type="InterPro" id="IPR002577">
    <property type="entry name" value="HTH_HxlR"/>
</dbReference>
<dbReference type="SUPFAM" id="SSF46785">
    <property type="entry name" value="Winged helix' DNA-binding domain"/>
    <property type="match status" value="1"/>
</dbReference>
<keyword evidence="3" id="KW-1185">Reference proteome</keyword>
<dbReference type="PANTHER" id="PTHR33204:SF18">
    <property type="entry name" value="TRANSCRIPTIONAL REGULATORY PROTEIN"/>
    <property type="match status" value="1"/>
</dbReference>
<dbReference type="PATRIC" id="fig|1915.4.peg.46"/>
<gene>
    <name evidence="2" type="ORF">SLINC_0037</name>
</gene>
<dbReference type="AlphaFoldDB" id="A0A1B1M102"/>
<evidence type="ECO:0000256" key="1">
    <source>
        <dbReference type="SAM" id="MobiDB-lite"/>
    </source>
</evidence>
<dbReference type="InterPro" id="IPR036390">
    <property type="entry name" value="WH_DNA-bd_sf"/>
</dbReference>
<evidence type="ECO:0000313" key="3">
    <source>
        <dbReference type="Proteomes" id="UP000092598"/>
    </source>
</evidence>
<proteinExistence type="predicted"/>
<feature type="compositionally biased region" description="Basic and acidic residues" evidence="1">
    <location>
        <begin position="157"/>
        <end position="169"/>
    </location>
</feature>
<dbReference type="PANTHER" id="PTHR33204">
    <property type="entry name" value="TRANSCRIPTIONAL REGULATOR, MARR FAMILY"/>
    <property type="match status" value="1"/>
</dbReference>
<sequence>MLAVMRRTSFAQWPCSIARTMDLLGDWWTPLVLREAFYGIRRFDAFQESLGIARNTLTDRLRRLVEEGLLEKRPYQTEPVRHDYVLTEKGRDFYGVLLVMNRWGDRWLSGEAGPPVTMRHEACGQDTHAEVVCAACGEPMTADNTHPRMGPGYPPHLAERPDVQERFAG</sequence>
<dbReference type="EMBL" id="CP016438">
    <property type="protein sequence ID" value="ANS62261.1"/>
    <property type="molecule type" value="Genomic_DNA"/>
</dbReference>
<feature type="region of interest" description="Disordered" evidence="1">
    <location>
        <begin position="148"/>
        <end position="169"/>
    </location>
</feature>
<protein>
    <submittedName>
        <fullName evidence="2">Uncharacterized protein</fullName>
    </submittedName>
</protein>
<organism evidence="2 3">
    <name type="scientific">Streptomyces lincolnensis</name>
    <dbReference type="NCBI Taxonomy" id="1915"/>
    <lineage>
        <taxon>Bacteria</taxon>
        <taxon>Bacillati</taxon>
        <taxon>Actinomycetota</taxon>
        <taxon>Actinomycetes</taxon>
        <taxon>Kitasatosporales</taxon>
        <taxon>Streptomycetaceae</taxon>
        <taxon>Streptomyces</taxon>
    </lineage>
</organism>
<reference evidence="2 3" key="1">
    <citation type="submission" date="2016-07" db="EMBL/GenBank/DDBJ databases">
        <title>Enhancement of antibiotic productionsby engineered nitrateutilization in actinobacteria.</title>
        <authorList>
            <person name="Meng S.C."/>
        </authorList>
    </citation>
    <scope>NUCLEOTIDE SEQUENCE [LARGE SCALE GENOMIC DNA]</scope>
    <source>
        <strain evidence="2 3">NRRL 2936</strain>
    </source>
</reference>
<dbReference type="KEGG" id="sls:SLINC_0037"/>
<dbReference type="PROSITE" id="PS51118">
    <property type="entry name" value="HTH_HXLR"/>
    <property type="match status" value="1"/>
</dbReference>
<dbReference type="Pfam" id="PF01638">
    <property type="entry name" value="HxlR"/>
    <property type="match status" value="1"/>
</dbReference>
<accession>A0A1B1M102</accession>
<dbReference type="InterPro" id="IPR036388">
    <property type="entry name" value="WH-like_DNA-bd_sf"/>
</dbReference>